<gene>
    <name evidence="2" type="ORF">RH857_04810</name>
</gene>
<sequence length="237" mass="26048">MARAFRATTRGYTADLDAHERRLISGLCADVIQLLEARAAEVSGAAEVKARPQTPQHDDDAASTAGSEPSEIASSQAEDDDVFAHFRRELEGLGEEVPDAGMAPPEDPVLARLLPDAWSPDHASDRGEAGQFRRLSEASLRESKISDLRTARMLLESSPVRLREEQAPIFGRALNDLRLTLSVRLGIEDEDDAEQIHQMAVDGGAKTTETFMAEIYTFLTWLQETLFSAMLDVLPDE</sequence>
<protein>
    <submittedName>
        <fullName evidence="2">DUF2017 family protein</fullName>
    </submittedName>
</protein>
<dbReference type="Pfam" id="PF09438">
    <property type="entry name" value="DUF2017"/>
    <property type="match status" value="1"/>
</dbReference>
<accession>A0ABU1FSZ8</accession>
<dbReference type="EMBL" id="JAVKGT010000009">
    <property type="protein sequence ID" value="MDR5711452.1"/>
    <property type="molecule type" value="Genomic_DNA"/>
</dbReference>
<reference evidence="3" key="1">
    <citation type="submission" date="2023-07" db="EMBL/GenBank/DDBJ databases">
        <title>Description of three actinobacteria isolated from air of manufacturing shop in a pharmaceutical factory.</title>
        <authorList>
            <person name="Zhang D.-F."/>
        </authorList>
    </citation>
    <scope>NUCLEOTIDE SEQUENCE [LARGE SCALE GENOMIC DNA]</scope>
    <source>
        <strain evidence="3">CCTCC AB 207010</strain>
    </source>
</reference>
<evidence type="ECO:0000313" key="2">
    <source>
        <dbReference type="EMBL" id="MDR5711452.1"/>
    </source>
</evidence>
<feature type="compositionally biased region" description="Polar residues" evidence="1">
    <location>
        <begin position="64"/>
        <end position="76"/>
    </location>
</feature>
<evidence type="ECO:0000256" key="1">
    <source>
        <dbReference type="SAM" id="MobiDB-lite"/>
    </source>
</evidence>
<dbReference type="Proteomes" id="UP001260872">
    <property type="component" value="Unassembled WGS sequence"/>
</dbReference>
<keyword evidence="3" id="KW-1185">Reference proteome</keyword>
<organism evidence="2 3">
    <name type="scientific">Nesterenkonia flava</name>
    <dbReference type="NCBI Taxonomy" id="469799"/>
    <lineage>
        <taxon>Bacteria</taxon>
        <taxon>Bacillati</taxon>
        <taxon>Actinomycetota</taxon>
        <taxon>Actinomycetes</taxon>
        <taxon>Micrococcales</taxon>
        <taxon>Micrococcaceae</taxon>
        <taxon>Nesterenkonia</taxon>
    </lineage>
</organism>
<comment type="caution">
    <text evidence="2">The sequence shown here is derived from an EMBL/GenBank/DDBJ whole genome shotgun (WGS) entry which is preliminary data.</text>
</comment>
<dbReference type="InterPro" id="IPR018561">
    <property type="entry name" value="AosR"/>
</dbReference>
<feature type="region of interest" description="Disordered" evidence="1">
    <location>
        <begin position="45"/>
        <end position="79"/>
    </location>
</feature>
<name>A0ABU1FSZ8_9MICC</name>
<evidence type="ECO:0000313" key="3">
    <source>
        <dbReference type="Proteomes" id="UP001260872"/>
    </source>
</evidence>
<proteinExistence type="predicted"/>
<dbReference type="RefSeq" id="WP_310536835.1">
    <property type="nucleotide sequence ID" value="NZ_BAAAOC010000091.1"/>
</dbReference>